<dbReference type="GO" id="GO:0030334">
    <property type="term" value="P:regulation of cell migration"/>
    <property type="evidence" value="ECO:0007669"/>
    <property type="project" value="TreeGrafter"/>
</dbReference>
<comment type="similarity">
    <text evidence="2">Belongs to the angiomotin family.</text>
</comment>
<dbReference type="GO" id="GO:0001525">
    <property type="term" value="P:angiogenesis"/>
    <property type="evidence" value="ECO:0007669"/>
    <property type="project" value="TreeGrafter"/>
</dbReference>
<gene>
    <name evidence="9" type="ORF">J4Q44_G00339260</name>
</gene>
<dbReference type="EMBL" id="JAGTTL010000033">
    <property type="protein sequence ID" value="KAK6296213.1"/>
    <property type="molecule type" value="Genomic_DNA"/>
</dbReference>
<feature type="region of interest" description="Disordered" evidence="7">
    <location>
        <begin position="1"/>
        <end position="38"/>
    </location>
</feature>
<dbReference type="PANTHER" id="PTHR14826">
    <property type="entry name" value="ANGIOMOTIN"/>
    <property type="match status" value="1"/>
</dbReference>
<dbReference type="InterPro" id="IPR024646">
    <property type="entry name" value="Angiomotin_C"/>
</dbReference>
<keyword evidence="3" id="KW-0597">Phosphoprotein</keyword>
<keyword evidence="10" id="KW-1185">Reference proteome</keyword>
<keyword evidence="4" id="KW-0965">Cell junction</keyword>
<sequence>MDWSRAESNPPPEYQSRRHHPGTSGVTSVHYHHSPTPSHTLFLQTQTQTSTLLPNIQAPTSTLVSQLQPQPQQPAPGPSGAEVVMAAKVQQMVQLLCEENQTLKQELLTHREKASKLHWLEEELQRISEEYDWLMKSSSKREGLDRTMRCKLEGEIRRLTVFNRDLRDRLVTANQHLACREEDGHAAELSKCVWGCRGGQCPCSEGAGSRGWEQKYLQENAMRHFNMETAATANPHRDTLVVHSHSGSYSEMMGCTLWQGGTVYSRLPDAAITWSTAEPGWDWPGPRGQIRLEPSSY</sequence>
<reference evidence="9 10" key="1">
    <citation type="submission" date="2021-04" db="EMBL/GenBank/DDBJ databases">
        <authorList>
            <person name="De Guttry C."/>
            <person name="Zahm M."/>
            <person name="Klopp C."/>
            <person name="Cabau C."/>
            <person name="Louis A."/>
            <person name="Berthelot C."/>
            <person name="Parey E."/>
            <person name="Roest Crollius H."/>
            <person name="Montfort J."/>
            <person name="Robinson-Rechavi M."/>
            <person name="Bucao C."/>
            <person name="Bouchez O."/>
            <person name="Gislard M."/>
            <person name="Lluch J."/>
            <person name="Milhes M."/>
            <person name="Lampietro C."/>
            <person name="Lopez Roques C."/>
            <person name="Donnadieu C."/>
            <person name="Braasch I."/>
            <person name="Desvignes T."/>
            <person name="Postlethwait J."/>
            <person name="Bobe J."/>
            <person name="Wedekind C."/>
            <person name="Guiguen Y."/>
        </authorList>
    </citation>
    <scope>NUCLEOTIDE SEQUENCE [LARGE SCALE GENOMIC DNA]</scope>
    <source>
        <strain evidence="9">Cs_M1</strain>
        <tissue evidence="9">Blood</tissue>
    </source>
</reference>
<keyword evidence="5 6" id="KW-0175">Coiled coil</keyword>
<evidence type="ECO:0000256" key="4">
    <source>
        <dbReference type="ARBA" id="ARBA00022949"/>
    </source>
</evidence>
<comment type="subcellular location">
    <subcellularLocation>
        <location evidence="1">Cell junction</location>
    </subcellularLocation>
</comment>
<dbReference type="PRINTS" id="PR01807">
    <property type="entry name" value="ANGIOMOTIN"/>
</dbReference>
<dbReference type="GO" id="GO:0003365">
    <property type="term" value="P:establishment of cell polarity involved in ameboidal cell migration"/>
    <property type="evidence" value="ECO:0007669"/>
    <property type="project" value="TreeGrafter"/>
</dbReference>
<dbReference type="Proteomes" id="UP001356427">
    <property type="component" value="Unassembled WGS sequence"/>
</dbReference>
<evidence type="ECO:0000256" key="2">
    <source>
        <dbReference type="ARBA" id="ARBA00010300"/>
    </source>
</evidence>
<accession>A0AAN8KQP4</accession>
<dbReference type="GO" id="GO:0005923">
    <property type="term" value="C:bicellular tight junction"/>
    <property type="evidence" value="ECO:0007669"/>
    <property type="project" value="TreeGrafter"/>
</dbReference>
<comment type="caution">
    <text evidence="9">The sequence shown here is derived from an EMBL/GenBank/DDBJ whole genome shotgun (WGS) entry which is preliminary data.</text>
</comment>
<dbReference type="Pfam" id="PF12240">
    <property type="entry name" value="Angiomotin_C"/>
    <property type="match status" value="1"/>
</dbReference>
<proteinExistence type="inferred from homology"/>
<dbReference type="GO" id="GO:0031410">
    <property type="term" value="C:cytoplasmic vesicle"/>
    <property type="evidence" value="ECO:0007669"/>
    <property type="project" value="TreeGrafter"/>
</dbReference>
<evidence type="ECO:0000313" key="9">
    <source>
        <dbReference type="EMBL" id="KAK6296213.1"/>
    </source>
</evidence>
<dbReference type="InterPro" id="IPR051747">
    <property type="entry name" value="Angiomotin-like"/>
</dbReference>
<dbReference type="PANTHER" id="PTHR14826:SF14">
    <property type="entry name" value="ANGIOMOTIN_C DOMAIN-CONTAINING PROTEIN"/>
    <property type="match status" value="1"/>
</dbReference>
<evidence type="ECO:0000256" key="1">
    <source>
        <dbReference type="ARBA" id="ARBA00004282"/>
    </source>
</evidence>
<dbReference type="GO" id="GO:0030036">
    <property type="term" value="P:actin cytoskeleton organization"/>
    <property type="evidence" value="ECO:0007669"/>
    <property type="project" value="TreeGrafter"/>
</dbReference>
<dbReference type="InterPro" id="IPR009114">
    <property type="entry name" value="Angiomotin"/>
</dbReference>
<evidence type="ECO:0000256" key="3">
    <source>
        <dbReference type="ARBA" id="ARBA00022553"/>
    </source>
</evidence>
<evidence type="ECO:0000259" key="8">
    <source>
        <dbReference type="Pfam" id="PF12240"/>
    </source>
</evidence>
<name>A0AAN8KQP4_9TELE</name>
<dbReference type="GO" id="GO:0005886">
    <property type="term" value="C:plasma membrane"/>
    <property type="evidence" value="ECO:0007669"/>
    <property type="project" value="TreeGrafter"/>
</dbReference>
<evidence type="ECO:0000256" key="5">
    <source>
        <dbReference type="ARBA" id="ARBA00023054"/>
    </source>
</evidence>
<evidence type="ECO:0000256" key="7">
    <source>
        <dbReference type="SAM" id="MobiDB-lite"/>
    </source>
</evidence>
<protein>
    <recommendedName>
        <fullName evidence="8">Angiomotin C-terminal domain-containing protein</fullName>
    </recommendedName>
</protein>
<organism evidence="9 10">
    <name type="scientific">Coregonus suidteri</name>
    <dbReference type="NCBI Taxonomy" id="861788"/>
    <lineage>
        <taxon>Eukaryota</taxon>
        <taxon>Metazoa</taxon>
        <taxon>Chordata</taxon>
        <taxon>Craniata</taxon>
        <taxon>Vertebrata</taxon>
        <taxon>Euteleostomi</taxon>
        <taxon>Actinopterygii</taxon>
        <taxon>Neopterygii</taxon>
        <taxon>Teleostei</taxon>
        <taxon>Protacanthopterygii</taxon>
        <taxon>Salmoniformes</taxon>
        <taxon>Salmonidae</taxon>
        <taxon>Coregoninae</taxon>
        <taxon>Coregonus</taxon>
    </lineage>
</organism>
<evidence type="ECO:0000313" key="10">
    <source>
        <dbReference type="Proteomes" id="UP001356427"/>
    </source>
</evidence>
<feature type="coiled-coil region" evidence="6">
    <location>
        <begin position="86"/>
        <end position="113"/>
    </location>
</feature>
<evidence type="ECO:0000256" key="6">
    <source>
        <dbReference type="SAM" id="Coils"/>
    </source>
</evidence>
<dbReference type="AlphaFoldDB" id="A0AAN8KQP4"/>
<feature type="domain" description="Angiomotin C-terminal" evidence="8">
    <location>
        <begin position="211"/>
        <end position="251"/>
    </location>
</feature>
<dbReference type="GO" id="GO:0035329">
    <property type="term" value="P:hippo signaling"/>
    <property type="evidence" value="ECO:0007669"/>
    <property type="project" value="TreeGrafter"/>
</dbReference>